<name>A0ACB6Z2D4_THEGA</name>
<evidence type="ECO:0000313" key="1">
    <source>
        <dbReference type="EMBL" id="KAF9643869.1"/>
    </source>
</evidence>
<evidence type="ECO:0000313" key="2">
    <source>
        <dbReference type="Proteomes" id="UP000886501"/>
    </source>
</evidence>
<dbReference type="Proteomes" id="UP000886501">
    <property type="component" value="Unassembled WGS sequence"/>
</dbReference>
<reference evidence="1" key="2">
    <citation type="journal article" date="2020" name="Nat. Commun.">
        <title>Large-scale genome sequencing of mycorrhizal fungi provides insights into the early evolution of symbiotic traits.</title>
        <authorList>
            <person name="Miyauchi S."/>
            <person name="Kiss E."/>
            <person name="Kuo A."/>
            <person name="Drula E."/>
            <person name="Kohler A."/>
            <person name="Sanchez-Garcia M."/>
            <person name="Morin E."/>
            <person name="Andreopoulos B."/>
            <person name="Barry K.W."/>
            <person name="Bonito G."/>
            <person name="Buee M."/>
            <person name="Carver A."/>
            <person name="Chen C."/>
            <person name="Cichocki N."/>
            <person name="Clum A."/>
            <person name="Culley D."/>
            <person name="Crous P.W."/>
            <person name="Fauchery L."/>
            <person name="Girlanda M."/>
            <person name="Hayes R.D."/>
            <person name="Keri Z."/>
            <person name="LaButti K."/>
            <person name="Lipzen A."/>
            <person name="Lombard V."/>
            <person name="Magnuson J."/>
            <person name="Maillard F."/>
            <person name="Murat C."/>
            <person name="Nolan M."/>
            <person name="Ohm R.A."/>
            <person name="Pangilinan J."/>
            <person name="Pereira M.F."/>
            <person name="Perotto S."/>
            <person name="Peter M."/>
            <person name="Pfister S."/>
            <person name="Riley R."/>
            <person name="Sitrit Y."/>
            <person name="Stielow J.B."/>
            <person name="Szollosi G."/>
            <person name="Zifcakova L."/>
            <person name="Stursova M."/>
            <person name="Spatafora J.W."/>
            <person name="Tedersoo L."/>
            <person name="Vaario L.M."/>
            <person name="Yamada A."/>
            <person name="Yan M."/>
            <person name="Wang P."/>
            <person name="Xu J."/>
            <person name="Bruns T."/>
            <person name="Baldrian P."/>
            <person name="Vilgalys R."/>
            <person name="Dunand C."/>
            <person name="Henrissat B."/>
            <person name="Grigoriev I.V."/>
            <person name="Hibbett D."/>
            <person name="Nagy L.G."/>
            <person name="Martin F.M."/>
        </authorList>
    </citation>
    <scope>NUCLEOTIDE SEQUENCE</scope>
    <source>
        <strain evidence="1">P2</strain>
    </source>
</reference>
<reference evidence="1" key="1">
    <citation type="submission" date="2019-10" db="EMBL/GenBank/DDBJ databases">
        <authorList>
            <consortium name="DOE Joint Genome Institute"/>
            <person name="Kuo A."/>
            <person name="Miyauchi S."/>
            <person name="Kiss E."/>
            <person name="Drula E."/>
            <person name="Kohler A."/>
            <person name="Sanchez-Garcia M."/>
            <person name="Andreopoulos B."/>
            <person name="Barry K.W."/>
            <person name="Bonito G."/>
            <person name="Buee M."/>
            <person name="Carver A."/>
            <person name="Chen C."/>
            <person name="Cichocki N."/>
            <person name="Clum A."/>
            <person name="Culley D."/>
            <person name="Crous P.W."/>
            <person name="Fauchery L."/>
            <person name="Girlanda M."/>
            <person name="Hayes R."/>
            <person name="Keri Z."/>
            <person name="Labutti K."/>
            <person name="Lipzen A."/>
            <person name="Lombard V."/>
            <person name="Magnuson J."/>
            <person name="Maillard F."/>
            <person name="Morin E."/>
            <person name="Murat C."/>
            <person name="Nolan M."/>
            <person name="Ohm R."/>
            <person name="Pangilinan J."/>
            <person name="Pereira M."/>
            <person name="Perotto S."/>
            <person name="Peter M."/>
            <person name="Riley R."/>
            <person name="Sitrit Y."/>
            <person name="Stielow B."/>
            <person name="Szollosi G."/>
            <person name="Zifcakova L."/>
            <person name="Stursova M."/>
            <person name="Spatafora J.W."/>
            <person name="Tedersoo L."/>
            <person name="Vaario L.-M."/>
            <person name="Yamada A."/>
            <person name="Yan M."/>
            <person name="Wang P."/>
            <person name="Xu J."/>
            <person name="Bruns T."/>
            <person name="Baldrian P."/>
            <person name="Vilgalys R."/>
            <person name="Henrissat B."/>
            <person name="Grigoriev I.V."/>
            <person name="Hibbett D."/>
            <person name="Nagy L.G."/>
            <person name="Martin F.M."/>
        </authorList>
    </citation>
    <scope>NUCLEOTIDE SEQUENCE</scope>
    <source>
        <strain evidence="1">P2</strain>
    </source>
</reference>
<organism evidence="1 2">
    <name type="scientific">Thelephora ganbajun</name>
    <name type="common">Ganba fungus</name>
    <dbReference type="NCBI Taxonomy" id="370292"/>
    <lineage>
        <taxon>Eukaryota</taxon>
        <taxon>Fungi</taxon>
        <taxon>Dikarya</taxon>
        <taxon>Basidiomycota</taxon>
        <taxon>Agaricomycotina</taxon>
        <taxon>Agaricomycetes</taxon>
        <taxon>Thelephorales</taxon>
        <taxon>Thelephoraceae</taxon>
        <taxon>Thelephora</taxon>
    </lineage>
</organism>
<gene>
    <name evidence="1" type="ORF">BDM02DRAFT_3219261</name>
</gene>
<proteinExistence type="predicted"/>
<dbReference type="EMBL" id="MU118179">
    <property type="protein sequence ID" value="KAF9643869.1"/>
    <property type="molecule type" value="Genomic_DNA"/>
</dbReference>
<keyword evidence="2" id="KW-1185">Reference proteome</keyword>
<comment type="caution">
    <text evidence="1">The sequence shown here is derived from an EMBL/GenBank/DDBJ whole genome shotgun (WGS) entry which is preliminary data.</text>
</comment>
<protein>
    <submittedName>
        <fullName evidence="1">Exo-beta-1,3-glucanase</fullName>
    </submittedName>
</protein>
<sequence>MLLRGSFVVLAAAFISSVSAISPGFPYGSQKVRGVNLGGWLVLEPWITPSLFDDTGNDNIVDEWTFCQLQSSSVARGKLQSHWDTWITEADFAAIAAAGLNHVRLPIGYWAWDISRGEPYIQGQLPYLDRAVGWAGQYGLKVIVDLHGAPGSQNGFDNSGHRVGYPAWHTESGAVARTNAIIQTLASKFANNPWVVPIISPLNEPAGFYDEMMGTIKQYWYDSYGNIRFPYGSSQQSNTIVLLHDAFKGLSYWNDFMTGGEPAWSGVAMDVHIYQMFSNAEVARSDDEHISVACSQGSALSSFHLWTIVGEWTPAATDCAKYLNGRGRGARYDGTYDGAPWTGTCSAKTGSGATFSPDYKTFLRKYWEAQTITFEKGAGWVQWTWKAEQADDWSYQAGLRYGWIPQNPTDRQYPGICG</sequence>
<accession>A0ACB6Z2D4</accession>